<sequence>MRLSHVLLVAAAYAVATLDATAAASDAQAAVEQALDLYVAGARESVGHGQRFLREHKEVTEENAVVDEDKEERVFETASILYKIKMASSIDDIGPILKDVRDVKVIKNLFRSVEPHMKKVLPEFRKDMAYDQFDLLLKESKLSDDVKVVLMTIFSKYWAATH</sequence>
<comment type="similarity">
    <text evidence="2 5">Belongs to the RxLR effector family.</text>
</comment>
<keyword evidence="3 5" id="KW-0964">Secreted</keyword>
<evidence type="ECO:0000313" key="6">
    <source>
        <dbReference type="EMBL" id="GMF38617.1"/>
    </source>
</evidence>
<dbReference type="EMBL" id="BSXT01001101">
    <property type="protein sequence ID" value="GMF38617.1"/>
    <property type="molecule type" value="Genomic_DNA"/>
</dbReference>
<dbReference type="AlphaFoldDB" id="A0A9W6XH66"/>
<dbReference type="InterPro" id="IPR031825">
    <property type="entry name" value="RXLR"/>
</dbReference>
<evidence type="ECO:0000256" key="3">
    <source>
        <dbReference type="ARBA" id="ARBA00022525"/>
    </source>
</evidence>
<dbReference type="Proteomes" id="UP001165121">
    <property type="component" value="Unassembled WGS sequence"/>
</dbReference>
<organism evidence="6 7">
    <name type="scientific">Phytophthora fragariaefolia</name>
    <dbReference type="NCBI Taxonomy" id="1490495"/>
    <lineage>
        <taxon>Eukaryota</taxon>
        <taxon>Sar</taxon>
        <taxon>Stramenopiles</taxon>
        <taxon>Oomycota</taxon>
        <taxon>Peronosporomycetes</taxon>
        <taxon>Peronosporales</taxon>
        <taxon>Peronosporaceae</taxon>
        <taxon>Phytophthora</taxon>
    </lineage>
</organism>
<dbReference type="Pfam" id="PF16810">
    <property type="entry name" value="RXLR"/>
    <property type="match status" value="1"/>
</dbReference>
<gene>
    <name evidence="6" type="ORF">Pfra01_001119600</name>
</gene>
<accession>A0A9W6XH66</accession>
<evidence type="ECO:0000256" key="2">
    <source>
        <dbReference type="ARBA" id="ARBA00010400"/>
    </source>
</evidence>
<dbReference type="GO" id="GO:0005576">
    <property type="term" value="C:extracellular region"/>
    <property type="evidence" value="ECO:0007669"/>
    <property type="project" value="UniProtKB-SubCell"/>
</dbReference>
<evidence type="ECO:0000313" key="7">
    <source>
        <dbReference type="Proteomes" id="UP001165121"/>
    </source>
</evidence>
<keyword evidence="4 5" id="KW-0732">Signal</keyword>
<protein>
    <recommendedName>
        <fullName evidence="5">RxLR effector protein</fullName>
    </recommendedName>
</protein>
<evidence type="ECO:0000256" key="4">
    <source>
        <dbReference type="ARBA" id="ARBA00022729"/>
    </source>
</evidence>
<evidence type="ECO:0000256" key="5">
    <source>
        <dbReference type="RuleBase" id="RU367124"/>
    </source>
</evidence>
<dbReference type="OrthoDB" id="144166at2759"/>
<reference evidence="6" key="1">
    <citation type="submission" date="2023-04" db="EMBL/GenBank/DDBJ databases">
        <title>Phytophthora fragariaefolia NBRC 109709.</title>
        <authorList>
            <person name="Ichikawa N."/>
            <person name="Sato H."/>
            <person name="Tonouchi N."/>
        </authorList>
    </citation>
    <scope>NUCLEOTIDE SEQUENCE</scope>
    <source>
        <strain evidence="6">NBRC 109709</strain>
    </source>
</reference>
<comment type="function">
    <text evidence="5">Effector that suppresses plant defense responses during pathogen infection.</text>
</comment>
<evidence type="ECO:0000256" key="1">
    <source>
        <dbReference type="ARBA" id="ARBA00004613"/>
    </source>
</evidence>
<name>A0A9W6XH66_9STRA</name>
<comment type="subcellular location">
    <subcellularLocation>
        <location evidence="1 5">Secreted</location>
    </subcellularLocation>
</comment>
<comment type="caution">
    <text evidence="6">The sequence shown here is derived from an EMBL/GenBank/DDBJ whole genome shotgun (WGS) entry which is preliminary data.</text>
</comment>
<proteinExistence type="inferred from homology"/>
<feature type="chain" id="PRO_5041011404" description="RxLR effector protein" evidence="5">
    <location>
        <begin position="24"/>
        <end position="162"/>
    </location>
</feature>
<feature type="signal peptide" evidence="5">
    <location>
        <begin position="1"/>
        <end position="23"/>
    </location>
</feature>
<keyword evidence="7" id="KW-1185">Reference proteome</keyword>
<comment type="domain">
    <text evidence="5">The RxLR-dEER motif acts to carry the protein into the host cell cytoplasm through binding to cell surface phosphatidylinositol-3-phosphate.</text>
</comment>